<dbReference type="PROSITE" id="PS00893">
    <property type="entry name" value="NUDIX_BOX"/>
    <property type="match status" value="1"/>
</dbReference>
<dbReference type="InterPro" id="IPR020084">
    <property type="entry name" value="NUDIX_hydrolase_CS"/>
</dbReference>
<dbReference type="RefSeq" id="WP_085878030.1">
    <property type="nucleotide sequence ID" value="NZ_FWFZ01000004.1"/>
</dbReference>
<proteinExistence type="predicted"/>
<gene>
    <name evidence="4" type="ORF">ROA7023_01129</name>
</gene>
<evidence type="ECO:0000313" key="5">
    <source>
        <dbReference type="Proteomes" id="UP000193900"/>
    </source>
</evidence>
<dbReference type="GO" id="GO:0016787">
    <property type="term" value="F:hydrolase activity"/>
    <property type="evidence" value="ECO:0007669"/>
    <property type="project" value="UniProtKB-KW"/>
</dbReference>
<dbReference type="PROSITE" id="PS51462">
    <property type="entry name" value="NUDIX"/>
    <property type="match status" value="1"/>
</dbReference>
<dbReference type="Proteomes" id="UP000193900">
    <property type="component" value="Unassembled WGS sequence"/>
</dbReference>
<dbReference type="EMBL" id="FWFZ01000004">
    <property type="protein sequence ID" value="SLN32671.1"/>
    <property type="molecule type" value="Genomic_DNA"/>
</dbReference>
<evidence type="ECO:0000313" key="4">
    <source>
        <dbReference type="EMBL" id="SLN32671.1"/>
    </source>
</evidence>
<feature type="domain" description="Nudix hydrolase" evidence="3">
    <location>
        <begin position="16"/>
        <end position="145"/>
    </location>
</feature>
<dbReference type="SUPFAM" id="SSF55811">
    <property type="entry name" value="Nudix"/>
    <property type="match status" value="1"/>
</dbReference>
<evidence type="ECO:0000259" key="3">
    <source>
        <dbReference type="PROSITE" id="PS51462"/>
    </source>
</evidence>
<reference evidence="4 5" key="1">
    <citation type="submission" date="2017-03" db="EMBL/GenBank/DDBJ databases">
        <authorList>
            <person name="Afonso C.L."/>
            <person name="Miller P.J."/>
            <person name="Scott M.A."/>
            <person name="Spackman E."/>
            <person name="Goraichik I."/>
            <person name="Dimitrov K.M."/>
            <person name="Suarez D.L."/>
            <person name="Swayne D.E."/>
        </authorList>
    </citation>
    <scope>NUCLEOTIDE SEQUENCE [LARGE SCALE GENOMIC DNA]</scope>
    <source>
        <strain evidence="4 5">CECT 7023</strain>
    </source>
</reference>
<dbReference type="OrthoDB" id="9816040at2"/>
<dbReference type="Pfam" id="PF00293">
    <property type="entry name" value="NUDIX"/>
    <property type="match status" value="1"/>
</dbReference>
<organism evidence="4 5">
    <name type="scientific">Roseisalinus antarcticus</name>
    <dbReference type="NCBI Taxonomy" id="254357"/>
    <lineage>
        <taxon>Bacteria</taxon>
        <taxon>Pseudomonadati</taxon>
        <taxon>Pseudomonadota</taxon>
        <taxon>Alphaproteobacteria</taxon>
        <taxon>Rhodobacterales</taxon>
        <taxon>Roseobacteraceae</taxon>
        <taxon>Roseisalinus</taxon>
    </lineage>
</organism>
<dbReference type="AlphaFoldDB" id="A0A1Y5S4W7"/>
<evidence type="ECO:0000256" key="2">
    <source>
        <dbReference type="ARBA" id="ARBA00022801"/>
    </source>
</evidence>
<dbReference type="PANTHER" id="PTHR43046:SF14">
    <property type="entry name" value="MUTT_NUDIX FAMILY PROTEIN"/>
    <property type="match status" value="1"/>
</dbReference>
<comment type="cofactor">
    <cofactor evidence="1">
        <name>Mg(2+)</name>
        <dbReference type="ChEBI" id="CHEBI:18420"/>
    </cofactor>
</comment>
<keyword evidence="2 4" id="KW-0378">Hydrolase</keyword>
<evidence type="ECO:0000256" key="1">
    <source>
        <dbReference type="ARBA" id="ARBA00001946"/>
    </source>
</evidence>
<name>A0A1Y5S4W7_9RHOB</name>
<dbReference type="Gene3D" id="3.90.79.10">
    <property type="entry name" value="Nucleoside Triphosphate Pyrophosphohydrolase"/>
    <property type="match status" value="1"/>
</dbReference>
<protein>
    <submittedName>
        <fullName evidence="4">RNA pyrophosphohydrolase</fullName>
    </submittedName>
</protein>
<dbReference type="InterPro" id="IPR015797">
    <property type="entry name" value="NUDIX_hydrolase-like_dom_sf"/>
</dbReference>
<sequence length="155" mass="17698">MIRRYGEPHRSDIRYTHRPGAYAILPRDGKLLMTYQAEPHDEYQCPGGGIDPGEGPVRALHREVWEETGWSIARPRRIGAYRRFAYMPDYDMWAEKVAHLYVAHPVRRLSAPPEEGHAAVWLAPDEAIALVANDGERAALKRLYSARGRFSTTFP</sequence>
<dbReference type="InterPro" id="IPR000086">
    <property type="entry name" value="NUDIX_hydrolase_dom"/>
</dbReference>
<dbReference type="PANTHER" id="PTHR43046">
    <property type="entry name" value="GDP-MANNOSE MANNOSYL HYDROLASE"/>
    <property type="match status" value="1"/>
</dbReference>
<keyword evidence="5" id="KW-1185">Reference proteome</keyword>
<accession>A0A1Y5S4W7</accession>